<dbReference type="EMBL" id="MPBG01000001">
    <property type="protein sequence ID" value="RMI89133.1"/>
    <property type="molecule type" value="Genomic_DNA"/>
</dbReference>
<proteinExistence type="predicted"/>
<dbReference type="KEGG" id="psol:S284_04350"/>
<gene>
    <name evidence="2" type="ORF">PSSA1_v1c0120</name>
</gene>
<sequence>MFIPQKLKKIFFCNHFKRSNIVFLFLMLAISLMILVFFNDFKKATDKDVNYFVLCKYEPPEFVEGGILDYSKHGFFPGHNTLVKMIFYFTYQSNLFVLIIYALFFTKTRQKKWYHYAIFTCLISISMTGLIYHIVIDKFAHFKKFDFKNSYIISHLQHTLIPLTYLYFYFFVNNFAISYKKIWVGWLHALAYMVFFSLFSFFMMQPYWKNLSPGQRIINSQKDAEQRDPFKIFPYTFFSPLSEDQIIPPENLGKKQYCFVYVGYKYVFRLYSLLFVIIALMTYILLWIKKRMLYQTKKLIKFTSKA</sequence>
<evidence type="ECO:0000256" key="1">
    <source>
        <dbReference type="SAM" id="Phobius"/>
    </source>
</evidence>
<reference evidence="3" key="1">
    <citation type="submission" date="2016-11" db="EMBL/GenBank/DDBJ databases">
        <title>Genome sequence of Candidatus Phytoplasma solani strain SA-1.</title>
        <authorList>
            <person name="Haryono M."/>
            <person name="Samarzija I."/>
            <person name="Seruga Music M."/>
            <person name="Hogenhout S."/>
            <person name="Kuo C.-H."/>
        </authorList>
    </citation>
    <scope>NUCLEOTIDE SEQUENCE [LARGE SCALE GENOMIC DNA]</scope>
    <source>
        <strain evidence="3">SA-1</strain>
    </source>
</reference>
<name>A0A421NYN7_9MOLU</name>
<feature type="transmembrane region" description="Helical" evidence="1">
    <location>
        <begin position="85"/>
        <end position="104"/>
    </location>
</feature>
<accession>A0A421NYN7</accession>
<feature type="transmembrane region" description="Helical" evidence="1">
    <location>
        <begin position="155"/>
        <end position="172"/>
    </location>
</feature>
<dbReference type="AlphaFoldDB" id="A0A421NYN7"/>
<organism evidence="2 3">
    <name type="scientific">Candidatus Phytoplasma solani</name>
    <dbReference type="NCBI Taxonomy" id="69896"/>
    <lineage>
        <taxon>Bacteria</taxon>
        <taxon>Bacillati</taxon>
        <taxon>Mycoplasmatota</taxon>
        <taxon>Mollicutes</taxon>
        <taxon>Acholeplasmatales</taxon>
        <taxon>Acholeplasmataceae</taxon>
        <taxon>Candidatus Phytoplasma</taxon>
        <taxon>16SrXII (Stolbur group)</taxon>
    </lineage>
</organism>
<evidence type="ECO:0000313" key="2">
    <source>
        <dbReference type="EMBL" id="RMI89133.1"/>
    </source>
</evidence>
<keyword evidence="1" id="KW-0812">Transmembrane</keyword>
<keyword evidence="1" id="KW-0472">Membrane</keyword>
<feature type="transmembrane region" description="Helical" evidence="1">
    <location>
        <begin position="184"/>
        <end position="204"/>
    </location>
</feature>
<dbReference type="STRING" id="69896.S284_04350"/>
<feature type="transmembrane region" description="Helical" evidence="1">
    <location>
        <begin position="21"/>
        <end position="38"/>
    </location>
</feature>
<protein>
    <submittedName>
        <fullName evidence="2">Uncharacterized protein</fullName>
    </submittedName>
</protein>
<feature type="transmembrane region" description="Helical" evidence="1">
    <location>
        <begin position="270"/>
        <end position="288"/>
    </location>
</feature>
<dbReference type="OrthoDB" id="385803at2"/>
<dbReference type="Proteomes" id="UP000283896">
    <property type="component" value="Unassembled WGS sequence"/>
</dbReference>
<comment type="caution">
    <text evidence="2">The sequence shown here is derived from an EMBL/GenBank/DDBJ whole genome shotgun (WGS) entry which is preliminary data.</text>
</comment>
<keyword evidence="3" id="KW-1185">Reference proteome</keyword>
<evidence type="ECO:0000313" key="3">
    <source>
        <dbReference type="Proteomes" id="UP000283896"/>
    </source>
</evidence>
<feature type="transmembrane region" description="Helical" evidence="1">
    <location>
        <begin position="116"/>
        <end position="135"/>
    </location>
</feature>
<keyword evidence="1" id="KW-1133">Transmembrane helix</keyword>
<dbReference type="RefSeq" id="WP_023161557.1">
    <property type="nucleotide sequence ID" value="NC_022588.1"/>
</dbReference>